<keyword evidence="2" id="KW-1185">Reference proteome</keyword>
<protein>
    <submittedName>
        <fullName evidence="1">Uncharacterized protein</fullName>
    </submittedName>
</protein>
<proteinExistence type="predicted"/>
<comment type="caution">
    <text evidence="1">The sequence shown here is derived from an EMBL/GenBank/DDBJ whole genome shotgun (WGS) entry which is preliminary data.</text>
</comment>
<accession>A0ABS7K7U1</accession>
<dbReference type="EMBL" id="JACWFH010000021">
    <property type="protein sequence ID" value="MBY0098319.1"/>
    <property type="molecule type" value="Genomic_DNA"/>
</dbReference>
<reference evidence="1 2" key="1">
    <citation type="submission" date="2020-07" db="EMBL/GenBank/DDBJ databases">
        <title>Fungal Genomes of the International Space Station.</title>
        <authorList>
            <person name="Seuylemezian A."/>
            <person name="Singh N.K."/>
            <person name="Wood J."/>
            <person name="Venkateswaran K."/>
        </authorList>
    </citation>
    <scope>NUCLEOTIDE SEQUENCE [LARGE SCALE GENOMIC DNA]</scope>
    <source>
        <strain evidence="1 2">PL-B2</strain>
    </source>
</reference>
<evidence type="ECO:0000313" key="2">
    <source>
        <dbReference type="Proteomes" id="UP000769780"/>
    </source>
</evidence>
<dbReference type="Proteomes" id="UP000769780">
    <property type="component" value="Unassembled WGS sequence"/>
</dbReference>
<gene>
    <name evidence="1" type="ORF">H0185_16085</name>
</gene>
<name>A0ABS7K7U1_9BACI</name>
<sequence length="105" mass="12310">MNKQTYFDAGNYTGNHLHVGNWKAAHTPTIEGIAWVRQDDSMDLFFNDFNSEREMQDLFVGKGYYCEEFMGGHIGTVRSDDEAYSMFEKWVNEVLFPYRNMTSKE</sequence>
<organism evidence="1 2">
    <name type="scientific">Mesobacillus maritimus</name>
    <dbReference type="NCBI Taxonomy" id="1643336"/>
    <lineage>
        <taxon>Bacteria</taxon>
        <taxon>Bacillati</taxon>
        <taxon>Bacillota</taxon>
        <taxon>Bacilli</taxon>
        <taxon>Bacillales</taxon>
        <taxon>Bacillaceae</taxon>
        <taxon>Mesobacillus</taxon>
    </lineage>
</organism>
<evidence type="ECO:0000313" key="1">
    <source>
        <dbReference type="EMBL" id="MBY0098319.1"/>
    </source>
</evidence>
<dbReference type="RefSeq" id="WP_221874533.1">
    <property type="nucleotide sequence ID" value="NZ_JACWFH010000021.1"/>
</dbReference>